<keyword evidence="4" id="KW-1185">Reference proteome</keyword>
<dbReference type="PANTHER" id="PTHR34351">
    <property type="entry name" value="SLR1927 PROTEIN-RELATED"/>
    <property type="match status" value="1"/>
</dbReference>
<name>A0A126T546_9GAMM</name>
<evidence type="ECO:0000313" key="3">
    <source>
        <dbReference type="EMBL" id="AMK77192.1"/>
    </source>
</evidence>
<dbReference type="Proteomes" id="UP000030512">
    <property type="component" value="Chromosome"/>
</dbReference>
<dbReference type="STRING" id="1538553.JT25_011960"/>
<reference evidence="3 4" key="1">
    <citation type="journal article" date="2015" name="Environ. Microbiol.">
        <title>Methane oxidation coupled to nitrate reduction under hypoxia by the Gammaproteobacterium Methylomonas denitrificans, sp. nov. type strain FJG1.</title>
        <authorList>
            <person name="Kits K.D."/>
            <person name="Klotz M.G."/>
            <person name="Stein L.Y."/>
        </authorList>
    </citation>
    <scope>NUCLEOTIDE SEQUENCE [LARGE SCALE GENOMIC DNA]</scope>
    <source>
        <strain evidence="3 4">FJG1</strain>
    </source>
</reference>
<feature type="transmembrane region" description="Helical" evidence="2">
    <location>
        <begin position="66"/>
        <end position="88"/>
    </location>
</feature>
<feature type="transmembrane region" description="Helical" evidence="2">
    <location>
        <begin position="43"/>
        <end position="60"/>
    </location>
</feature>
<dbReference type="OrthoDB" id="5298497at2"/>
<keyword evidence="2" id="KW-0472">Membrane</keyword>
<proteinExistence type="predicted"/>
<keyword evidence="2" id="KW-0812">Transmembrane</keyword>
<protein>
    <submittedName>
        <fullName evidence="3">Uncharacterized protein</fullName>
    </submittedName>
</protein>
<dbReference type="RefSeq" id="WP_036276307.1">
    <property type="nucleotide sequence ID" value="NZ_CP014476.1"/>
</dbReference>
<dbReference type="KEGG" id="mdn:JT25_011960"/>
<accession>A0A126T546</accession>
<dbReference type="AlphaFoldDB" id="A0A126T546"/>
<gene>
    <name evidence="3" type="ORF">JT25_011960</name>
</gene>
<evidence type="ECO:0000313" key="4">
    <source>
        <dbReference type="Proteomes" id="UP000030512"/>
    </source>
</evidence>
<evidence type="ECO:0000256" key="1">
    <source>
        <dbReference type="SAM" id="MobiDB-lite"/>
    </source>
</evidence>
<evidence type="ECO:0000256" key="2">
    <source>
        <dbReference type="SAM" id="Phobius"/>
    </source>
</evidence>
<organism evidence="3 4">
    <name type="scientific">Methylomonas denitrificans</name>
    <dbReference type="NCBI Taxonomy" id="1538553"/>
    <lineage>
        <taxon>Bacteria</taxon>
        <taxon>Pseudomonadati</taxon>
        <taxon>Pseudomonadota</taxon>
        <taxon>Gammaproteobacteria</taxon>
        <taxon>Methylococcales</taxon>
        <taxon>Methylococcaceae</taxon>
        <taxon>Methylomonas</taxon>
    </lineage>
</organism>
<keyword evidence="2" id="KW-1133">Transmembrane helix</keyword>
<dbReference type="EMBL" id="CP014476">
    <property type="protein sequence ID" value="AMK77192.1"/>
    <property type="molecule type" value="Genomic_DNA"/>
</dbReference>
<sequence>MSAAALSLKQRLKLSRFFSGEAPAAGPIVLTQRRVFILPTQRGLAFVLLILLLVLIGFVYNNNLAYLLGFLLASIFFVTILHSFKALAGLTIQPARQQAVFAGQAGPFSFQISNPGSQPRFAIDLVLQSELAISLAAEQAQIVTLYQPTRQRGWQLPGTLTISSTYPLGLFRAWAPLRFDSPLLVYPKPASQQLPFPDSDDGQDKPGQNRRSGDEFDGVRAYQRGDAIRQIHWKAFAKGQGVHSKYYSGASSSELWLDYQHTPGHHLEERLSQLCRWLVDAEQAGLRYGLVLPGLRLPPDNGAAHYRQCLQALALF</sequence>
<feature type="region of interest" description="Disordered" evidence="1">
    <location>
        <begin position="190"/>
        <end position="216"/>
    </location>
</feature>
<dbReference type="PANTHER" id="PTHR34351:SF1">
    <property type="entry name" value="SLR1927 PROTEIN"/>
    <property type="match status" value="1"/>
</dbReference>